<evidence type="ECO:0000256" key="2">
    <source>
        <dbReference type="ARBA" id="ARBA00022814"/>
    </source>
</evidence>
<sequence>MPAVAAGGQVISDDTDQFNPRDAKSPEAAKGKSAKRREARQMATQALYQWHMAGHALNEIEAQFRVDNDFSNVDGAYFRELLHGVATNKTEIDTALSPCLDLTIEELDPVELAVLRLSTFELLKRIDVPYRVVINEGIELAKVYGSTDGHKFVNGVLDKLAPRLREVEVKAHKR</sequence>
<dbReference type="EMBL" id="LJQA01000129">
    <property type="protein sequence ID" value="KPW99776.1"/>
    <property type="molecule type" value="Genomic_DNA"/>
</dbReference>
<organism evidence="9 10">
    <name type="scientific">Pseudomonas syringae pv. cerasicola</name>
    <dbReference type="NCBI Taxonomy" id="264451"/>
    <lineage>
        <taxon>Bacteria</taxon>
        <taxon>Pseudomonadati</taxon>
        <taxon>Pseudomonadota</taxon>
        <taxon>Gammaproteobacteria</taxon>
        <taxon>Pseudomonadales</taxon>
        <taxon>Pseudomonadaceae</taxon>
        <taxon>Pseudomonas</taxon>
        <taxon>Pseudomonas syringae</taxon>
    </lineage>
</organism>
<proteinExistence type="inferred from homology"/>
<keyword evidence="2 6" id="KW-0889">Transcription antitermination</keyword>
<dbReference type="GO" id="GO:0005829">
    <property type="term" value="C:cytosol"/>
    <property type="evidence" value="ECO:0007669"/>
    <property type="project" value="TreeGrafter"/>
</dbReference>
<evidence type="ECO:0000313" key="10">
    <source>
        <dbReference type="Proteomes" id="UP000050356"/>
    </source>
</evidence>
<feature type="compositionally biased region" description="Basic and acidic residues" evidence="7">
    <location>
        <begin position="19"/>
        <end position="30"/>
    </location>
</feature>
<dbReference type="PANTHER" id="PTHR11078:SF3">
    <property type="entry name" value="ANTITERMINATION NUSB DOMAIN-CONTAINING PROTEIN"/>
    <property type="match status" value="1"/>
</dbReference>
<dbReference type="SUPFAM" id="SSF48013">
    <property type="entry name" value="NusB-like"/>
    <property type="match status" value="1"/>
</dbReference>
<comment type="caution">
    <text evidence="9">The sequence shown here is derived from an EMBL/GenBank/DDBJ whole genome shotgun (WGS) entry which is preliminary data.</text>
</comment>
<feature type="region of interest" description="Disordered" evidence="7">
    <location>
        <begin position="1"/>
        <end position="36"/>
    </location>
</feature>
<dbReference type="FunFam" id="1.10.940.10:FF:000001">
    <property type="entry name" value="Transcription antitermination factor NusB"/>
    <property type="match status" value="1"/>
</dbReference>
<evidence type="ECO:0000259" key="8">
    <source>
        <dbReference type="Pfam" id="PF01029"/>
    </source>
</evidence>
<dbReference type="InterPro" id="IPR006027">
    <property type="entry name" value="NusB_RsmB_TIM44"/>
</dbReference>
<dbReference type="CDD" id="cd00619">
    <property type="entry name" value="Terminator_NusB"/>
    <property type="match status" value="1"/>
</dbReference>
<comment type="similarity">
    <text evidence="1 6">Belongs to the NusB family.</text>
</comment>
<dbReference type="Proteomes" id="UP000050356">
    <property type="component" value="Unassembled WGS sequence"/>
</dbReference>
<reference evidence="9 10" key="1">
    <citation type="submission" date="2015-09" db="EMBL/GenBank/DDBJ databases">
        <title>Genome announcement of multiple Pseudomonas syringae strains.</title>
        <authorList>
            <person name="Thakur S."/>
            <person name="Wang P.W."/>
            <person name="Gong Y."/>
            <person name="Weir B.S."/>
            <person name="Guttman D.S."/>
        </authorList>
    </citation>
    <scope>NUCLEOTIDE SEQUENCE [LARGE SCALE GENOMIC DNA]</scope>
    <source>
        <strain evidence="9 10">ICMP17524</strain>
    </source>
</reference>
<comment type="function">
    <text evidence="6">Involved in transcription antitermination. Required for transcription of ribosomal RNA (rRNA) genes. Binds specifically to the boxA antiterminator sequence of the ribosomal RNA (rrn) operons.</text>
</comment>
<dbReference type="Gene3D" id="1.10.940.10">
    <property type="entry name" value="NusB-like"/>
    <property type="match status" value="1"/>
</dbReference>
<evidence type="ECO:0000256" key="5">
    <source>
        <dbReference type="ARBA" id="ARBA00023163"/>
    </source>
</evidence>
<keyword evidence="3 6" id="KW-0694">RNA-binding</keyword>
<keyword evidence="4 6" id="KW-0805">Transcription regulation</keyword>
<dbReference type="AlphaFoldDB" id="A0A0P9SMQ1"/>
<feature type="domain" description="NusB/RsmB/TIM44" evidence="8">
    <location>
        <begin position="37"/>
        <end position="161"/>
    </location>
</feature>
<accession>A0A0P9SMQ1</accession>
<protein>
    <recommendedName>
        <fullName evidence="6">Transcription antitermination protein NusB</fullName>
    </recommendedName>
    <alternativeName>
        <fullName evidence="6">Antitermination factor NusB</fullName>
    </alternativeName>
</protein>
<evidence type="ECO:0000256" key="4">
    <source>
        <dbReference type="ARBA" id="ARBA00023015"/>
    </source>
</evidence>
<dbReference type="NCBIfam" id="TIGR01951">
    <property type="entry name" value="nusB"/>
    <property type="match status" value="1"/>
</dbReference>
<dbReference type="PANTHER" id="PTHR11078">
    <property type="entry name" value="N UTILIZATION SUBSTANCE PROTEIN B-RELATED"/>
    <property type="match status" value="1"/>
</dbReference>
<dbReference type="GO" id="GO:0031564">
    <property type="term" value="P:transcription antitermination"/>
    <property type="evidence" value="ECO:0007669"/>
    <property type="project" value="UniProtKB-KW"/>
</dbReference>
<evidence type="ECO:0000256" key="3">
    <source>
        <dbReference type="ARBA" id="ARBA00022884"/>
    </source>
</evidence>
<dbReference type="Pfam" id="PF01029">
    <property type="entry name" value="NusB"/>
    <property type="match status" value="1"/>
</dbReference>
<evidence type="ECO:0000256" key="1">
    <source>
        <dbReference type="ARBA" id="ARBA00005952"/>
    </source>
</evidence>
<keyword evidence="5 6" id="KW-0804">Transcription</keyword>
<name>A0A0P9SMQ1_PSESX</name>
<dbReference type="InterPro" id="IPR035926">
    <property type="entry name" value="NusB-like_sf"/>
</dbReference>
<dbReference type="PATRIC" id="fig|264451.4.peg.5255"/>
<dbReference type="GO" id="GO:0003723">
    <property type="term" value="F:RNA binding"/>
    <property type="evidence" value="ECO:0007669"/>
    <property type="project" value="UniProtKB-UniRule"/>
</dbReference>
<dbReference type="GO" id="GO:0006353">
    <property type="term" value="P:DNA-templated transcription termination"/>
    <property type="evidence" value="ECO:0007669"/>
    <property type="project" value="UniProtKB-UniRule"/>
</dbReference>
<dbReference type="InterPro" id="IPR011605">
    <property type="entry name" value="NusB_fam"/>
</dbReference>
<evidence type="ECO:0000256" key="7">
    <source>
        <dbReference type="SAM" id="MobiDB-lite"/>
    </source>
</evidence>
<gene>
    <name evidence="6" type="primary">nusB</name>
    <name evidence="9" type="ORF">ALO50_05052</name>
</gene>
<evidence type="ECO:0000313" key="9">
    <source>
        <dbReference type="EMBL" id="KPW99776.1"/>
    </source>
</evidence>
<evidence type="ECO:0000256" key="6">
    <source>
        <dbReference type="HAMAP-Rule" id="MF_00073"/>
    </source>
</evidence>
<dbReference type="HAMAP" id="MF_00073">
    <property type="entry name" value="NusB"/>
    <property type="match status" value="1"/>
</dbReference>